<keyword evidence="1" id="KW-1133">Transmembrane helix</keyword>
<keyword evidence="1" id="KW-0812">Transmembrane</keyword>
<protein>
    <submittedName>
        <fullName evidence="2">Uncharacterized protein DUF4245</fullName>
    </submittedName>
</protein>
<name>A0A2T0KLM5_9ACTN</name>
<accession>A0A2T0KLM5</accession>
<sequence>MGFVEPAPESPAPRLSAREGRRPRDMIISLVVLLVPIALILTFYRVVLEGDRPLSKDPTSAIELASREFPVLVPSGLGEDWHLTSANFQRVDGGATLRIGYVDPDKKPILLIQSSVDSATLVPAEVGAEGTRIGTYRTANSTWMQYTGRPGESALIQTQPDRTILIIGPESATGSIEKLASSTS</sequence>
<dbReference type="RefSeq" id="WP_239166025.1">
    <property type="nucleotide sequence ID" value="NZ_BOMO01000014.1"/>
</dbReference>
<keyword evidence="1" id="KW-0472">Membrane</keyword>
<proteinExistence type="predicted"/>
<feature type="transmembrane region" description="Helical" evidence="1">
    <location>
        <begin position="26"/>
        <end position="47"/>
    </location>
</feature>
<dbReference type="Pfam" id="PF14030">
    <property type="entry name" value="DUF4245"/>
    <property type="match status" value="1"/>
</dbReference>
<evidence type="ECO:0000256" key="1">
    <source>
        <dbReference type="SAM" id="Phobius"/>
    </source>
</evidence>
<dbReference type="EMBL" id="PVMZ01000002">
    <property type="protein sequence ID" value="PRX24534.1"/>
    <property type="molecule type" value="Genomic_DNA"/>
</dbReference>
<comment type="caution">
    <text evidence="2">The sequence shown here is derived from an EMBL/GenBank/DDBJ whole genome shotgun (WGS) entry which is preliminary data.</text>
</comment>
<dbReference type="Proteomes" id="UP000239415">
    <property type="component" value="Unassembled WGS sequence"/>
</dbReference>
<keyword evidence="3" id="KW-1185">Reference proteome</keyword>
<evidence type="ECO:0000313" key="2">
    <source>
        <dbReference type="EMBL" id="PRX24534.1"/>
    </source>
</evidence>
<evidence type="ECO:0000313" key="3">
    <source>
        <dbReference type="Proteomes" id="UP000239415"/>
    </source>
</evidence>
<dbReference type="AlphaFoldDB" id="A0A2T0KLM5"/>
<gene>
    <name evidence="2" type="ORF">CLV67_102311</name>
</gene>
<reference evidence="2 3" key="1">
    <citation type="submission" date="2018-03" db="EMBL/GenBank/DDBJ databases">
        <title>Genomic Encyclopedia of Archaeal and Bacterial Type Strains, Phase II (KMG-II): from individual species to whole genera.</title>
        <authorList>
            <person name="Goeker M."/>
        </authorList>
    </citation>
    <scope>NUCLEOTIDE SEQUENCE [LARGE SCALE GENOMIC DNA]</scope>
    <source>
        <strain evidence="2 3">DSM 43146</strain>
    </source>
</reference>
<organism evidence="2 3">
    <name type="scientific">Actinoplanes italicus</name>
    <dbReference type="NCBI Taxonomy" id="113567"/>
    <lineage>
        <taxon>Bacteria</taxon>
        <taxon>Bacillati</taxon>
        <taxon>Actinomycetota</taxon>
        <taxon>Actinomycetes</taxon>
        <taxon>Micromonosporales</taxon>
        <taxon>Micromonosporaceae</taxon>
        <taxon>Actinoplanes</taxon>
    </lineage>
</organism>
<dbReference type="InterPro" id="IPR025339">
    <property type="entry name" value="DUF4245"/>
</dbReference>